<keyword evidence="5" id="KW-0046">Antibiotic resistance</keyword>
<keyword evidence="9" id="KW-1185">Reference proteome</keyword>
<organism evidence="8 9">
    <name type="scientific">Actinocatenispora sera</name>
    <dbReference type="NCBI Taxonomy" id="390989"/>
    <lineage>
        <taxon>Bacteria</taxon>
        <taxon>Bacillati</taxon>
        <taxon>Actinomycetota</taxon>
        <taxon>Actinomycetes</taxon>
        <taxon>Micromonosporales</taxon>
        <taxon>Micromonosporaceae</taxon>
        <taxon>Actinocatenispora</taxon>
    </lineage>
</organism>
<dbReference type="GO" id="GO:0043190">
    <property type="term" value="C:ATP-binding cassette (ABC) transporter complex"/>
    <property type="evidence" value="ECO:0007669"/>
    <property type="project" value="InterPro"/>
</dbReference>
<comment type="similarity">
    <text evidence="6">Belongs to the ABC-2 integral membrane protein family.</text>
</comment>
<protein>
    <recommendedName>
        <fullName evidence="6">Transport permease protein</fullName>
    </recommendedName>
</protein>
<evidence type="ECO:0000256" key="2">
    <source>
        <dbReference type="ARBA" id="ARBA00022692"/>
    </source>
</evidence>
<dbReference type="PIRSF" id="PIRSF006648">
    <property type="entry name" value="DrrB"/>
    <property type="match status" value="1"/>
</dbReference>
<keyword evidence="6" id="KW-1003">Cell membrane</keyword>
<dbReference type="InterPro" id="IPR047817">
    <property type="entry name" value="ABC2_TM_bact-type"/>
</dbReference>
<evidence type="ECO:0000313" key="9">
    <source>
        <dbReference type="Proteomes" id="UP000680750"/>
    </source>
</evidence>
<evidence type="ECO:0000256" key="6">
    <source>
        <dbReference type="RuleBase" id="RU361157"/>
    </source>
</evidence>
<proteinExistence type="inferred from homology"/>
<keyword evidence="6" id="KW-0813">Transport</keyword>
<dbReference type="Pfam" id="PF01061">
    <property type="entry name" value="ABC2_membrane"/>
    <property type="match status" value="1"/>
</dbReference>
<dbReference type="AlphaFoldDB" id="A0A810L9V8"/>
<dbReference type="InterPro" id="IPR013525">
    <property type="entry name" value="ABC2_TM"/>
</dbReference>
<dbReference type="InterPro" id="IPR000412">
    <property type="entry name" value="ABC_2_transport"/>
</dbReference>
<feature type="transmembrane region" description="Helical" evidence="6">
    <location>
        <begin position="68"/>
        <end position="87"/>
    </location>
</feature>
<feature type="transmembrane region" description="Helical" evidence="6">
    <location>
        <begin position="39"/>
        <end position="62"/>
    </location>
</feature>
<feature type="transmembrane region" description="Helical" evidence="6">
    <location>
        <begin position="182"/>
        <end position="201"/>
    </location>
</feature>
<evidence type="ECO:0000259" key="7">
    <source>
        <dbReference type="PROSITE" id="PS51012"/>
    </source>
</evidence>
<evidence type="ECO:0000256" key="5">
    <source>
        <dbReference type="ARBA" id="ARBA00023251"/>
    </source>
</evidence>
<feature type="domain" description="ABC transmembrane type-2" evidence="7">
    <location>
        <begin position="37"/>
        <end position="264"/>
    </location>
</feature>
<name>A0A810L9V8_9ACTN</name>
<dbReference type="GO" id="GO:0140359">
    <property type="term" value="F:ABC-type transporter activity"/>
    <property type="evidence" value="ECO:0007669"/>
    <property type="project" value="InterPro"/>
</dbReference>
<evidence type="ECO:0000256" key="4">
    <source>
        <dbReference type="ARBA" id="ARBA00023136"/>
    </source>
</evidence>
<accession>A0A810L9V8</accession>
<dbReference type="EMBL" id="AP023354">
    <property type="protein sequence ID" value="BCJ30838.1"/>
    <property type="molecule type" value="Genomic_DNA"/>
</dbReference>
<keyword evidence="2 6" id="KW-0812">Transmembrane</keyword>
<feature type="transmembrane region" description="Helical" evidence="6">
    <location>
        <begin position="123"/>
        <end position="145"/>
    </location>
</feature>
<feature type="transmembrane region" description="Helical" evidence="6">
    <location>
        <begin position="151"/>
        <end position="175"/>
    </location>
</feature>
<feature type="transmembrane region" description="Helical" evidence="6">
    <location>
        <begin position="239"/>
        <end position="261"/>
    </location>
</feature>
<gene>
    <name evidence="8" type="ORF">Asera_49460</name>
</gene>
<sequence>MASVAAPATHRLAPWTAVQHCFTLAWRNLVQLKSNPGELAGFIIQPLVFIVLFVYVFGGAIAGTSGSYLQYVLPGLIAQSGVFSIMATGAGLNQDITNGVFDRLRSLPIARSAPLVGRTMGELVRFAASLVILLAFGMLIGFRVHTNPLEAAAGLLLVLAFGVGLAWVSMLIGLLAKSATTVQLFSGVLMFPITFGSNVMVQTSTMPGWLQAWANVNPVSYLSTAVRGLLTGTPLGSSVWWSLGWSVLLTAVFAPLAIAAYRRKV</sequence>
<evidence type="ECO:0000256" key="3">
    <source>
        <dbReference type="ARBA" id="ARBA00022989"/>
    </source>
</evidence>
<dbReference type="GO" id="GO:0046677">
    <property type="term" value="P:response to antibiotic"/>
    <property type="evidence" value="ECO:0007669"/>
    <property type="project" value="UniProtKB-KW"/>
</dbReference>
<dbReference type="Proteomes" id="UP000680750">
    <property type="component" value="Chromosome"/>
</dbReference>
<dbReference type="PROSITE" id="PS51012">
    <property type="entry name" value="ABC_TM2"/>
    <property type="match status" value="1"/>
</dbReference>
<dbReference type="RefSeq" id="WP_030447588.1">
    <property type="nucleotide sequence ID" value="NZ_AP023354.1"/>
</dbReference>
<reference evidence="8" key="1">
    <citation type="submission" date="2020-08" db="EMBL/GenBank/DDBJ databases">
        <title>Whole genome shotgun sequence of Actinocatenispora sera NBRC 101916.</title>
        <authorList>
            <person name="Komaki H."/>
            <person name="Tamura T."/>
        </authorList>
    </citation>
    <scope>NUCLEOTIDE SEQUENCE</scope>
    <source>
        <strain evidence="8">NBRC 101916</strain>
    </source>
</reference>
<dbReference type="OrthoDB" id="670210at2"/>
<evidence type="ECO:0000256" key="1">
    <source>
        <dbReference type="ARBA" id="ARBA00004141"/>
    </source>
</evidence>
<keyword evidence="4 6" id="KW-0472">Membrane</keyword>
<dbReference type="KEGG" id="aser:Asera_49460"/>
<dbReference type="PANTHER" id="PTHR43229">
    <property type="entry name" value="NODULATION PROTEIN J"/>
    <property type="match status" value="1"/>
</dbReference>
<evidence type="ECO:0000313" key="8">
    <source>
        <dbReference type="EMBL" id="BCJ30838.1"/>
    </source>
</evidence>
<dbReference type="InterPro" id="IPR051784">
    <property type="entry name" value="Nod_factor_ABC_transporter"/>
</dbReference>
<keyword evidence="3 6" id="KW-1133">Transmembrane helix</keyword>
<dbReference type="PANTHER" id="PTHR43229:SF2">
    <property type="entry name" value="NODULATION PROTEIN J"/>
    <property type="match status" value="1"/>
</dbReference>
<comment type="subcellular location">
    <subcellularLocation>
        <location evidence="6">Cell membrane</location>
        <topology evidence="6">Multi-pass membrane protein</topology>
    </subcellularLocation>
    <subcellularLocation>
        <location evidence="1">Membrane</location>
        <topology evidence="1">Multi-pass membrane protein</topology>
    </subcellularLocation>
</comment>